<evidence type="ECO:0000313" key="3">
    <source>
        <dbReference type="Proteomes" id="UP001634747"/>
    </source>
</evidence>
<accession>A0ABW9KJV7</accession>
<dbReference type="PANTHER" id="PTHR43685:SF2">
    <property type="entry name" value="GLYCOSYLTRANSFERASE 2-LIKE DOMAIN-CONTAINING PROTEIN"/>
    <property type="match status" value="1"/>
</dbReference>
<proteinExistence type="predicted"/>
<dbReference type="InterPro" id="IPR001173">
    <property type="entry name" value="Glyco_trans_2-like"/>
</dbReference>
<protein>
    <submittedName>
        <fullName evidence="2">Glycosyltransferase family A protein</fullName>
    </submittedName>
</protein>
<reference evidence="2 3" key="1">
    <citation type="submission" date="2024-12" db="EMBL/GenBank/DDBJ databases">
        <authorList>
            <person name="Lee Y."/>
        </authorList>
    </citation>
    <scope>NUCLEOTIDE SEQUENCE [LARGE SCALE GENOMIC DNA]</scope>
    <source>
        <strain evidence="2 3">03SUJ4</strain>
    </source>
</reference>
<dbReference type="Gene3D" id="3.90.550.10">
    <property type="entry name" value="Spore Coat Polysaccharide Biosynthesis Protein SpsA, Chain A"/>
    <property type="match status" value="1"/>
</dbReference>
<sequence>MAAYNAARYLPTSIGSVLAQTEPDWHLVLVDDGSTDDTEAVAREYKERLGDRMTYVRQKNGGPSAARNTAIRVSSSPLIAMLDADDVWLPDRLARAVEIFEREPTVGLTYGGITRFREPDVTVDTFYGNSGKAEGYVAERIYTRSMEVPCSSVTIRRKCLESAGMFDETMHATEDRDLWLRIAQRFKVGFVPEVHVRYRMSASSQSADPLRMLQTQRFFVDKHYGEPGCGWRPRQEALARIYRQQAEGFADRKEFGTGLRNALHALTLAPWQTANLRTTASITLRSLRKR</sequence>
<keyword evidence="3" id="KW-1185">Reference proteome</keyword>
<dbReference type="CDD" id="cd00761">
    <property type="entry name" value="Glyco_tranf_GTA_type"/>
    <property type="match status" value="1"/>
</dbReference>
<feature type="domain" description="Glycosyltransferase 2-like" evidence="1">
    <location>
        <begin position="1"/>
        <end position="118"/>
    </location>
</feature>
<evidence type="ECO:0000313" key="2">
    <source>
        <dbReference type="EMBL" id="MFN2974790.1"/>
    </source>
</evidence>
<dbReference type="RefSeq" id="WP_344687456.1">
    <property type="nucleotide sequence ID" value="NZ_BAABBH010000001.1"/>
</dbReference>
<dbReference type="PANTHER" id="PTHR43685">
    <property type="entry name" value="GLYCOSYLTRANSFERASE"/>
    <property type="match status" value="1"/>
</dbReference>
<name>A0ABW9KJV7_9BACT</name>
<dbReference type="SUPFAM" id="SSF53448">
    <property type="entry name" value="Nucleotide-diphospho-sugar transferases"/>
    <property type="match status" value="1"/>
</dbReference>
<organism evidence="2 3">
    <name type="scientific">Terriglobus aquaticus</name>
    <dbReference type="NCBI Taxonomy" id="940139"/>
    <lineage>
        <taxon>Bacteria</taxon>
        <taxon>Pseudomonadati</taxon>
        <taxon>Acidobacteriota</taxon>
        <taxon>Terriglobia</taxon>
        <taxon>Terriglobales</taxon>
        <taxon>Acidobacteriaceae</taxon>
        <taxon>Terriglobus</taxon>
    </lineage>
</organism>
<gene>
    <name evidence="2" type="ORF">ACK2TP_03365</name>
</gene>
<dbReference type="InterPro" id="IPR029044">
    <property type="entry name" value="Nucleotide-diphossugar_trans"/>
</dbReference>
<dbReference type="EMBL" id="JBJYXY010000001">
    <property type="protein sequence ID" value="MFN2974790.1"/>
    <property type="molecule type" value="Genomic_DNA"/>
</dbReference>
<comment type="caution">
    <text evidence="2">The sequence shown here is derived from an EMBL/GenBank/DDBJ whole genome shotgun (WGS) entry which is preliminary data.</text>
</comment>
<dbReference type="InterPro" id="IPR050834">
    <property type="entry name" value="Glycosyltransf_2"/>
</dbReference>
<evidence type="ECO:0000259" key="1">
    <source>
        <dbReference type="Pfam" id="PF00535"/>
    </source>
</evidence>
<dbReference type="Proteomes" id="UP001634747">
    <property type="component" value="Unassembled WGS sequence"/>
</dbReference>
<dbReference type="Pfam" id="PF00535">
    <property type="entry name" value="Glycos_transf_2"/>
    <property type="match status" value="1"/>
</dbReference>